<comment type="subcellular location">
    <subcellularLocation>
        <location evidence="2">Membrane</location>
    </subcellularLocation>
</comment>
<protein>
    <recommendedName>
        <fullName evidence="15">Cytochrome P450</fullName>
    </recommendedName>
</protein>
<dbReference type="PANTHER" id="PTHR47943">
    <property type="entry name" value="CYTOCHROME P450 93A3-LIKE"/>
    <property type="match status" value="1"/>
</dbReference>
<dbReference type="PROSITE" id="PS00086">
    <property type="entry name" value="CYTOCHROME_P450"/>
    <property type="match status" value="1"/>
</dbReference>
<dbReference type="Gene3D" id="1.10.630.10">
    <property type="entry name" value="Cytochrome P450"/>
    <property type="match status" value="1"/>
</dbReference>
<evidence type="ECO:0000256" key="1">
    <source>
        <dbReference type="ARBA" id="ARBA00001971"/>
    </source>
</evidence>
<evidence type="ECO:0000256" key="8">
    <source>
        <dbReference type="ARBA" id="ARBA00023033"/>
    </source>
</evidence>
<dbReference type="GO" id="GO:0016705">
    <property type="term" value="F:oxidoreductase activity, acting on paired donors, with incorporation or reduction of molecular oxygen"/>
    <property type="evidence" value="ECO:0007669"/>
    <property type="project" value="InterPro"/>
</dbReference>
<keyword evidence="4 10" id="KW-0349">Heme</keyword>
<keyword evidence="7 10" id="KW-0408">Iron</keyword>
<dbReference type="PRINTS" id="PR00385">
    <property type="entry name" value="P450"/>
</dbReference>
<dbReference type="Pfam" id="PF00067">
    <property type="entry name" value="p450"/>
    <property type="match status" value="1"/>
</dbReference>
<evidence type="ECO:0000256" key="7">
    <source>
        <dbReference type="ARBA" id="ARBA00023004"/>
    </source>
</evidence>
<dbReference type="GO" id="GO:0004497">
    <property type="term" value="F:monooxygenase activity"/>
    <property type="evidence" value="ECO:0007669"/>
    <property type="project" value="UniProtKB-KW"/>
</dbReference>
<comment type="cofactor">
    <cofactor evidence="1 10">
        <name>heme</name>
        <dbReference type="ChEBI" id="CHEBI:30413"/>
    </cofactor>
</comment>
<name>A0AAE1N7G4_9FABA</name>
<evidence type="ECO:0000256" key="9">
    <source>
        <dbReference type="ARBA" id="ARBA00023136"/>
    </source>
</evidence>
<dbReference type="EMBL" id="JAWXYG010000001">
    <property type="protein sequence ID" value="KAK4283426.1"/>
    <property type="molecule type" value="Genomic_DNA"/>
</dbReference>
<keyword evidence="6 11" id="KW-0560">Oxidoreductase</keyword>
<evidence type="ECO:0000256" key="2">
    <source>
        <dbReference type="ARBA" id="ARBA00004370"/>
    </source>
</evidence>
<evidence type="ECO:0000256" key="4">
    <source>
        <dbReference type="ARBA" id="ARBA00022617"/>
    </source>
</evidence>
<keyword evidence="12" id="KW-1133">Transmembrane helix</keyword>
<dbReference type="PRINTS" id="PR00463">
    <property type="entry name" value="EP450I"/>
</dbReference>
<evidence type="ECO:0000256" key="10">
    <source>
        <dbReference type="PIRSR" id="PIRSR602401-1"/>
    </source>
</evidence>
<evidence type="ECO:0000313" key="14">
    <source>
        <dbReference type="Proteomes" id="UP001293593"/>
    </source>
</evidence>
<keyword evidence="8 11" id="KW-0503">Monooxygenase</keyword>
<keyword evidence="12" id="KW-0812">Transmembrane</keyword>
<dbReference type="AlphaFoldDB" id="A0AAE1N7G4"/>
<dbReference type="PANTHER" id="PTHR47943:SF9">
    <property type="entry name" value="CYTOCHROME P450"/>
    <property type="match status" value="1"/>
</dbReference>
<dbReference type="GO" id="GO:0020037">
    <property type="term" value="F:heme binding"/>
    <property type="evidence" value="ECO:0007669"/>
    <property type="project" value="InterPro"/>
</dbReference>
<dbReference type="SUPFAM" id="SSF48264">
    <property type="entry name" value="Cytochrome P450"/>
    <property type="match status" value="1"/>
</dbReference>
<dbReference type="InterPro" id="IPR017972">
    <property type="entry name" value="Cyt_P450_CS"/>
</dbReference>
<evidence type="ECO:0008006" key="15">
    <source>
        <dbReference type="Google" id="ProtNLM"/>
    </source>
</evidence>
<dbReference type="FunFam" id="1.10.630.10:FF:000011">
    <property type="entry name" value="Cytochrome P450 83B1"/>
    <property type="match status" value="1"/>
</dbReference>
<evidence type="ECO:0000256" key="3">
    <source>
        <dbReference type="ARBA" id="ARBA00010617"/>
    </source>
</evidence>
<dbReference type="GO" id="GO:0005506">
    <property type="term" value="F:iron ion binding"/>
    <property type="evidence" value="ECO:0007669"/>
    <property type="project" value="InterPro"/>
</dbReference>
<evidence type="ECO:0000256" key="11">
    <source>
        <dbReference type="RuleBase" id="RU000461"/>
    </source>
</evidence>
<comment type="similarity">
    <text evidence="3 11">Belongs to the cytochrome P450 family.</text>
</comment>
<feature type="transmembrane region" description="Helical" evidence="12">
    <location>
        <begin position="6"/>
        <end position="26"/>
    </location>
</feature>
<keyword evidence="14" id="KW-1185">Reference proteome</keyword>
<dbReference type="InterPro" id="IPR036396">
    <property type="entry name" value="Cyt_P450_sf"/>
</dbReference>
<evidence type="ECO:0000313" key="13">
    <source>
        <dbReference type="EMBL" id="KAK4283426.1"/>
    </source>
</evidence>
<evidence type="ECO:0000256" key="6">
    <source>
        <dbReference type="ARBA" id="ARBA00023002"/>
    </source>
</evidence>
<dbReference type="InterPro" id="IPR001128">
    <property type="entry name" value="Cyt_P450"/>
</dbReference>
<proteinExistence type="inferred from homology"/>
<organism evidence="13 14">
    <name type="scientific">Acacia crassicarpa</name>
    <name type="common">northern wattle</name>
    <dbReference type="NCBI Taxonomy" id="499986"/>
    <lineage>
        <taxon>Eukaryota</taxon>
        <taxon>Viridiplantae</taxon>
        <taxon>Streptophyta</taxon>
        <taxon>Embryophyta</taxon>
        <taxon>Tracheophyta</taxon>
        <taxon>Spermatophyta</taxon>
        <taxon>Magnoliopsida</taxon>
        <taxon>eudicotyledons</taxon>
        <taxon>Gunneridae</taxon>
        <taxon>Pentapetalae</taxon>
        <taxon>rosids</taxon>
        <taxon>fabids</taxon>
        <taxon>Fabales</taxon>
        <taxon>Fabaceae</taxon>
        <taxon>Caesalpinioideae</taxon>
        <taxon>mimosoid clade</taxon>
        <taxon>Acacieae</taxon>
        <taxon>Acacia</taxon>
    </lineage>
</organism>
<feature type="binding site" description="axial binding residue" evidence="10">
    <location>
        <position position="444"/>
    </location>
    <ligand>
        <name>heme</name>
        <dbReference type="ChEBI" id="CHEBI:30413"/>
    </ligand>
    <ligandPart>
        <name>Fe</name>
        <dbReference type="ChEBI" id="CHEBI:18248"/>
    </ligandPart>
</feature>
<sequence length="508" mass="57871">MFSSSLAIPVFLLLTFIYIISIFLRSNNHNENAHKRPPGPLALPIIGNLHLLGTLPHRNLQSLANKYGPIMSLRLGQVPAIVVSSPEAAELFLKTHDPVFANRFQTQVTDYLFYGSKGLGFSDYGSYWRAMKKLSVQHLLSASNQELIGHVRWEELKMVVKSLEKAAKMGEIVDVSKKVHGLLEDIVYKIILGRNKDDQFDLKGLISETLRLGGVFNLADVLPFLAALDLQGLKKRCKEISRVLDQLFEKIIKEHEEALNTHKDGKREDFIGILVSLMHQPNDDEQNYQITRDDIKANVLSLISGAYETSAVAVEWTMSELLRNPRVMKNLQNELETVIGMNRMVEETDLSKLNYLNLVVMESLRLHPVVALIPREPAKDFMVDEYYIEKNSRILVNLWAIGRNPQVWSDNAEMFYPERFLNSDIDIHGHDSQFFPFGSGRRKCPGMQMGLTTVKFVMAQLVHCFNWELPFGMKTDDLDMTESFGLSLPRSKHLSAMVTNRLSKVYHE</sequence>
<reference evidence="13" key="1">
    <citation type="submission" date="2023-10" db="EMBL/GenBank/DDBJ databases">
        <title>Chromosome-level genome of the transformable northern wattle, Acacia crassicarpa.</title>
        <authorList>
            <person name="Massaro I."/>
            <person name="Sinha N.R."/>
            <person name="Poethig S."/>
            <person name="Leichty A.R."/>
        </authorList>
    </citation>
    <scope>NUCLEOTIDE SEQUENCE</scope>
    <source>
        <strain evidence="13">Acra3RX</strain>
        <tissue evidence="13">Leaf</tissue>
    </source>
</reference>
<accession>A0AAE1N7G4</accession>
<comment type="caution">
    <text evidence="13">The sequence shown here is derived from an EMBL/GenBank/DDBJ whole genome shotgun (WGS) entry which is preliminary data.</text>
</comment>
<dbReference type="GO" id="GO:0016020">
    <property type="term" value="C:membrane"/>
    <property type="evidence" value="ECO:0007669"/>
    <property type="project" value="UniProtKB-SubCell"/>
</dbReference>
<dbReference type="InterPro" id="IPR002401">
    <property type="entry name" value="Cyt_P450_E_grp-I"/>
</dbReference>
<dbReference type="CDD" id="cd11072">
    <property type="entry name" value="CYP71-like"/>
    <property type="match status" value="1"/>
</dbReference>
<keyword evidence="9 12" id="KW-0472">Membrane</keyword>
<dbReference type="Proteomes" id="UP001293593">
    <property type="component" value="Unassembled WGS sequence"/>
</dbReference>
<keyword evidence="5 10" id="KW-0479">Metal-binding</keyword>
<gene>
    <name evidence="13" type="ORF">QN277_000376</name>
</gene>
<evidence type="ECO:0000256" key="5">
    <source>
        <dbReference type="ARBA" id="ARBA00022723"/>
    </source>
</evidence>
<evidence type="ECO:0000256" key="12">
    <source>
        <dbReference type="SAM" id="Phobius"/>
    </source>
</evidence>